<dbReference type="Pfam" id="PF01507">
    <property type="entry name" value="PAPS_reduct"/>
    <property type="match status" value="1"/>
</dbReference>
<accession>A0A1W1UJT0</accession>
<dbReference type="EMBL" id="FWWV01000006">
    <property type="protein sequence ID" value="SMB81385.1"/>
    <property type="molecule type" value="Genomic_DNA"/>
</dbReference>
<keyword evidence="2" id="KW-0808">Transferase</keyword>
<evidence type="ECO:0000313" key="3">
    <source>
        <dbReference type="Proteomes" id="UP000192408"/>
    </source>
</evidence>
<dbReference type="InterPro" id="IPR002500">
    <property type="entry name" value="PAPS_reduct_dom"/>
</dbReference>
<dbReference type="RefSeq" id="WP_084256150.1">
    <property type="nucleotide sequence ID" value="NZ_FWWV01000006.1"/>
</dbReference>
<dbReference type="InterPro" id="IPR014729">
    <property type="entry name" value="Rossmann-like_a/b/a_fold"/>
</dbReference>
<proteinExistence type="predicted"/>
<feature type="domain" description="Phosphoadenosine phosphosulphate reductase" evidence="1">
    <location>
        <begin position="17"/>
        <end position="201"/>
    </location>
</feature>
<sequence>MFLESTIQAIHAAKKPLFQLSGGRDSLCALFVLIEQGCRSFDVAYLNTGDAPEETVRCIGDISKLFGARLHVIKSNSFAVRDEFGLPSPMVRSEETAAIWAASTNKPYHIQSKLDCCARTTMIPMMEFVEKSGYDLLIRGCREVEELKTPVNHLEKSGGITLAYPIYDWSDEQVMSFLDARGILPSFYEYANSGIDCVTCPAYWGEGHQAWIEKHHPEKAAERRRQIERLMSYMADTIQLGFNELDCRSPNVK</sequence>
<dbReference type="AlphaFoldDB" id="A0A1W1UJT0"/>
<name>A0A1W1UJT0_9PAST</name>
<dbReference type="STRING" id="1122938.SAMN05660772_01832"/>
<keyword evidence="3" id="KW-1185">Reference proteome</keyword>
<evidence type="ECO:0000259" key="1">
    <source>
        <dbReference type="Pfam" id="PF01507"/>
    </source>
</evidence>
<reference evidence="3" key="1">
    <citation type="submission" date="2017-04" db="EMBL/GenBank/DDBJ databases">
        <authorList>
            <person name="Varghese N."/>
            <person name="Submissions S."/>
        </authorList>
    </citation>
    <scope>NUCLEOTIDE SEQUENCE [LARGE SCALE GENOMIC DNA]</scope>
    <source>
        <strain evidence="3">DSM 23072</strain>
    </source>
</reference>
<dbReference type="SUPFAM" id="SSF52402">
    <property type="entry name" value="Adenine nucleotide alpha hydrolases-like"/>
    <property type="match status" value="1"/>
</dbReference>
<dbReference type="Proteomes" id="UP000192408">
    <property type="component" value="Unassembled WGS sequence"/>
</dbReference>
<evidence type="ECO:0000313" key="2">
    <source>
        <dbReference type="EMBL" id="SMB81385.1"/>
    </source>
</evidence>
<protein>
    <submittedName>
        <fullName evidence="2">3'-phosphoadenosine 5'-phosphosulfate sulfotransferase (PAPS reductase)/FAD synthetase</fullName>
    </submittedName>
</protein>
<organism evidence="2 3">
    <name type="scientific">Pasteurella testudinis DSM 23072</name>
    <dbReference type="NCBI Taxonomy" id="1122938"/>
    <lineage>
        <taxon>Bacteria</taxon>
        <taxon>Pseudomonadati</taxon>
        <taxon>Pseudomonadota</taxon>
        <taxon>Gammaproteobacteria</taxon>
        <taxon>Pasteurellales</taxon>
        <taxon>Pasteurellaceae</taxon>
        <taxon>Pasteurella</taxon>
    </lineage>
</organism>
<dbReference type="Gene3D" id="3.40.50.620">
    <property type="entry name" value="HUPs"/>
    <property type="match status" value="1"/>
</dbReference>
<dbReference type="GO" id="GO:0016740">
    <property type="term" value="F:transferase activity"/>
    <property type="evidence" value="ECO:0007669"/>
    <property type="project" value="UniProtKB-KW"/>
</dbReference>
<gene>
    <name evidence="2" type="ORF">SAMN05660772_01832</name>
</gene>